<organism evidence="1 2">
    <name type="scientific">Paenibacillus baekrokdamisoli</name>
    <dbReference type="NCBI Taxonomy" id="1712516"/>
    <lineage>
        <taxon>Bacteria</taxon>
        <taxon>Bacillati</taxon>
        <taxon>Bacillota</taxon>
        <taxon>Bacilli</taxon>
        <taxon>Bacillales</taxon>
        <taxon>Paenibacillaceae</taxon>
        <taxon>Paenibacillus</taxon>
    </lineage>
</organism>
<dbReference type="KEGG" id="pbk:Back11_18100"/>
<dbReference type="Proteomes" id="UP000275368">
    <property type="component" value="Chromosome"/>
</dbReference>
<keyword evidence="2" id="KW-1185">Reference proteome</keyword>
<protein>
    <submittedName>
        <fullName evidence="1">Uncharacterized protein</fullName>
    </submittedName>
</protein>
<evidence type="ECO:0000313" key="2">
    <source>
        <dbReference type="Proteomes" id="UP000275368"/>
    </source>
</evidence>
<reference evidence="1 2" key="1">
    <citation type="submission" date="2018-11" db="EMBL/GenBank/DDBJ databases">
        <title>Complete genome sequence of Paenibacillus baekrokdamisoli strain KCTC 33723.</title>
        <authorList>
            <person name="Kang S.W."/>
            <person name="Lee K.C."/>
            <person name="Kim K.K."/>
            <person name="Kim J.S."/>
            <person name="Kim D.S."/>
            <person name="Ko S.H."/>
            <person name="Yang S.H."/>
            <person name="Lee J.S."/>
        </authorList>
    </citation>
    <scope>NUCLEOTIDE SEQUENCE [LARGE SCALE GENOMIC DNA]</scope>
    <source>
        <strain evidence="1 2">KCTC 33723</strain>
    </source>
</reference>
<gene>
    <name evidence="1" type="ORF">Back11_18100</name>
</gene>
<dbReference type="EMBL" id="AP019308">
    <property type="protein sequence ID" value="BBH20465.1"/>
    <property type="molecule type" value="Genomic_DNA"/>
</dbReference>
<dbReference type="AlphaFoldDB" id="A0A3G9IWE0"/>
<accession>A0A3G9IWE0</accession>
<sequence>MDDKTTYVADLTLGEIAVRDKKIKKIKGATIETYTILSINIYFDIIWMWQEIHK</sequence>
<dbReference type="RefSeq" id="WP_164522736.1">
    <property type="nucleotide sequence ID" value="NZ_AP019308.1"/>
</dbReference>
<name>A0A3G9IWE0_9BACL</name>
<proteinExistence type="predicted"/>
<evidence type="ECO:0000313" key="1">
    <source>
        <dbReference type="EMBL" id="BBH20465.1"/>
    </source>
</evidence>